<dbReference type="EMBL" id="UFQS01001715">
    <property type="protein sequence ID" value="SSX11947.1"/>
    <property type="molecule type" value="Genomic_DNA"/>
</dbReference>
<proteinExistence type="predicted"/>
<evidence type="ECO:0000313" key="3">
    <source>
        <dbReference type="EMBL" id="SSX11947.1"/>
    </source>
</evidence>
<keyword evidence="1 2" id="KW-0732">Signal</keyword>
<dbReference type="PANTHER" id="PTHR24373">
    <property type="entry name" value="SLIT RELATED LEUCINE-RICH REPEAT NEURONAL PROTEIN"/>
    <property type="match status" value="1"/>
</dbReference>
<organism evidence="3">
    <name type="scientific">Culicoides sonorensis</name>
    <name type="common">Biting midge</name>
    <dbReference type="NCBI Taxonomy" id="179676"/>
    <lineage>
        <taxon>Eukaryota</taxon>
        <taxon>Metazoa</taxon>
        <taxon>Ecdysozoa</taxon>
        <taxon>Arthropoda</taxon>
        <taxon>Hexapoda</taxon>
        <taxon>Insecta</taxon>
        <taxon>Pterygota</taxon>
        <taxon>Neoptera</taxon>
        <taxon>Endopterygota</taxon>
        <taxon>Diptera</taxon>
        <taxon>Nematocera</taxon>
        <taxon>Chironomoidea</taxon>
        <taxon>Ceratopogonidae</taxon>
        <taxon>Ceratopogoninae</taxon>
        <taxon>Culicoides</taxon>
        <taxon>Monoculicoides</taxon>
    </lineage>
</organism>
<evidence type="ECO:0000313" key="4">
    <source>
        <dbReference type="EMBL" id="SSX31494.1"/>
    </source>
</evidence>
<gene>
    <name evidence="3" type="primary">CSON003744</name>
</gene>
<dbReference type="AlphaFoldDB" id="A0A336L3G1"/>
<dbReference type="SUPFAM" id="SSF52058">
    <property type="entry name" value="L domain-like"/>
    <property type="match status" value="1"/>
</dbReference>
<dbReference type="InterPro" id="IPR050328">
    <property type="entry name" value="Dev_Immune_Receptor"/>
</dbReference>
<dbReference type="PANTHER" id="PTHR24373:SF275">
    <property type="entry name" value="TIR DOMAIN-CONTAINING PROTEIN"/>
    <property type="match status" value="1"/>
</dbReference>
<sequence length="254" mass="30459">MKIIVLVFLLLKTISVLTSNIYCTNNTRISFHEQKDIIRLHEKKFHHCINLEEVNFSKNLLIDLPNKLFERNPKLKKIIFSHNHLQKIGNDFFKELTQLEYVDFSYNKITYFNFPSLVYTKVNFLNIEHNWIVNIERTSMCKLTYLRHFKFNANYITCPEMQKILEYAQLYNPYLTMDPDLEMHTYSHSKLLSQIVYNREIWLCIMQYCQNGLFTALEVNKTVKIYKDLYGITELSDEEKQISCNYLYQLTGNL</sequence>
<name>A0A336L3G1_CULSO</name>
<evidence type="ECO:0000256" key="1">
    <source>
        <dbReference type="ARBA" id="ARBA00022729"/>
    </source>
</evidence>
<dbReference type="EMBL" id="UFQT01001715">
    <property type="protein sequence ID" value="SSX31494.1"/>
    <property type="molecule type" value="Genomic_DNA"/>
</dbReference>
<dbReference type="Gene3D" id="3.80.10.10">
    <property type="entry name" value="Ribonuclease Inhibitor"/>
    <property type="match status" value="1"/>
</dbReference>
<evidence type="ECO:0000256" key="2">
    <source>
        <dbReference type="SAM" id="SignalP"/>
    </source>
</evidence>
<reference evidence="4" key="2">
    <citation type="submission" date="2018-07" db="EMBL/GenBank/DDBJ databases">
        <authorList>
            <person name="Quirk P.G."/>
            <person name="Krulwich T.A."/>
        </authorList>
    </citation>
    <scope>NUCLEOTIDE SEQUENCE</scope>
</reference>
<reference evidence="3" key="1">
    <citation type="submission" date="2018-04" db="EMBL/GenBank/DDBJ databases">
        <authorList>
            <person name="Go L.Y."/>
            <person name="Mitchell J.A."/>
        </authorList>
    </citation>
    <scope>NUCLEOTIDE SEQUENCE</scope>
    <source>
        <tissue evidence="3">Whole organism</tissue>
    </source>
</reference>
<dbReference type="InterPro" id="IPR026906">
    <property type="entry name" value="LRR_5"/>
</dbReference>
<dbReference type="Pfam" id="PF13306">
    <property type="entry name" value="LRR_5"/>
    <property type="match status" value="1"/>
</dbReference>
<feature type="chain" id="PRO_5036328570" evidence="2">
    <location>
        <begin position="19"/>
        <end position="254"/>
    </location>
</feature>
<accession>A0A336L3G1</accession>
<protein>
    <submittedName>
        <fullName evidence="3">CSON003744 protein</fullName>
    </submittedName>
</protein>
<feature type="signal peptide" evidence="2">
    <location>
        <begin position="1"/>
        <end position="18"/>
    </location>
</feature>
<dbReference type="VEuPathDB" id="VectorBase:CSON003744"/>
<dbReference type="InterPro" id="IPR032675">
    <property type="entry name" value="LRR_dom_sf"/>
</dbReference>